<evidence type="ECO:0000313" key="1">
    <source>
        <dbReference type="EMBL" id="EMR69164.1"/>
    </source>
</evidence>
<dbReference type="Proteomes" id="UP000012174">
    <property type="component" value="Unassembled WGS sequence"/>
</dbReference>
<dbReference type="Gene3D" id="3.40.50.720">
    <property type="entry name" value="NAD(P)-binding Rossmann-like Domain"/>
    <property type="match status" value="1"/>
</dbReference>
<accession>M7SRR8</accession>
<organism evidence="1 2">
    <name type="scientific">Eutypa lata (strain UCR-EL1)</name>
    <name type="common">Grapevine dieback disease fungus</name>
    <name type="synonym">Eutypa armeniacae</name>
    <dbReference type="NCBI Taxonomy" id="1287681"/>
    <lineage>
        <taxon>Eukaryota</taxon>
        <taxon>Fungi</taxon>
        <taxon>Dikarya</taxon>
        <taxon>Ascomycota</taxon>
        <taxon>Pezizomycotina</taxon>
        <taxon>Sordariomycetes</taxon>
        <taxon>Xylariomycetidae</taxon>
        <taxon>Xylariales</taxon>
        <taxon>Diatrypaceae</taxon>
        <taxon>Eutypa</taxon>
    </lineage>
</organism>
<protein>
    <submittedName>
        <fullName evidence="1">Putative short chain dehydrogenase protein</fullName>
    </submittedName>
</protein>
<evidence type="ECO:0000313" key="2">
    <source>
        <dbReference type="Proteomes" id="UP000012174"/>
    </source>
</evidence>
<dbReference type="OrthoDB" id="7289984at2759"/>
<proteinExistence type="predicted"/>
<keyword evidence="2" id="KW-1185">Reference proteome</keyword>
<reference evidence="2" key="1">
    <citation type="journal article" date="2013" name="Genome Announc.">
        <title>Draft genome sequence of the grapevine dieback fungus Eutypa lata UCR-EL1.</title>
        <authorList>
            <person name="Blanco-Ulate B."/>
            <person name="Rolshausen P.E."/>
            <person name="Cantu D."/>
        </authorList>
    </citation>
    <scope>NUCLEOTIDE SEQUENCE [LARGE SCALE GENOMIC DNA]</scope>
    <source>
        <strain evidence="2">UCR-EL1</strain>
    </source>
</reference>
<dbReference type="EMBL" id="KB706127">
    <property type="protein sequence ID" value="EMR69164.1"/>
    <property type="molecule type" value="Genomic_DNA"/>
</dbReference>
<dbReference type="KEGG" id="ela:UCREL1_3810"/>
<dbReference type="OMA" id="GHMTENE"/>
<name>M7SRR8_EUTLA</name>
<sequence>MSAAMSDINITRSYDVDMGVSYSVTKAALNSTVSKFSAQYRGQGVLFMCICPGTVDTGTPGHMTENEKEAAARLTGKFKEYAPHFTGPSSPRDSVRSVLAVIDKASVEAGDGGSFVSHKGNSQWL</sequence>
<dbReference type="SUPFAM" id="SSF51735">
    <property type="entry name" value="NAD(P)-binding Rossmann-fold domains"/>
    <property type="match status" value="1"/>
</dbReference>
<dbReference type="InterPro" id="IPR052184">
    <property type="entry name" value="SDR_enzymes"/>
</dbReference>
<dbReference type="InterPro" id="IPR036291">
    <property type="entry name" value="NAD(P)-bd_dom_sf"/>
</dbReference>
<dbReference type="HOGENOM" id="CLU_131617_0_0_1"/>
<dbReference type="PANTHER" id="PTHR45458">
    <property type="entry name" value="SHORT-CHAIN DEHYDROGENASE/REDUCTASE SDR"/>
    <property type="match status" value="1"/>
</dbReference>
<gene>
    <name evidence="1" type="ORF">UCREL1_3810</name>
</gene>
<dbReference type="GO" id="GO:0016616">
    <property type="term" value="F:oxidoreductase activity, acting on the CH-OH group of donors, NAD or NADP as acceptor"/>
    <property type="evidence" value="ECO:0007669"/>
    <property type="project" value="TreeGrafter"/>
</dbReference>
<dbReference type="eggNOG" id="KOG1611">
    <property type="taxonomic scope" value="Eukaryota"/>
</dbReference>
<dbReference type="AlphaFoldDB" id="M7SRR8"/>
<dbReference type="PANTHER" id="PTHR45458:SF3">
    <property type="entry name" value="CHAIN DEHYDROGENASE (ATSC), PUTATIVE-RELATED"/>
    <property type="match status" value="1"/>
</dbReference>